<feature type="compositionally biased region" description="Basic and acidic residues" evidence="1">
    <location>
        <begin position="349"/>
        <end position="358"/>
    </location>
</feature>
<comment type="caution">
    <text evidence="4">The sequence shown here is derived from an EMBL/GenBank/DDBJ whole genome shotgun (WGS) entry which is preliminary data.</text>
</comment>
<evidence type="ECO:0000256" key="2">
    <source>
        <dbReference type="SAM" id="Phobius"/>
    </source>
</evidence>
<feature type="domain" description="DUF7703" evidence="3">
    <location>
        <begin position="41"/>
        <end position="290"/>
    </location>
</feature>
<feature type="compositionally biased region" description="Polar residues" evidence="1">
    <location>
        <begin position="359"/>
        <end position="375"/>
    </location>
</feature>
<feature type="transmembrane region" description="Helical" evidence="2">
    <location>
        <begin position="110"/>
        <end position="128"/>
    </location>
</feature>
<evidence type="ECO:0000256" key="1">
    <source>
        <dbReference type="SAM" id="MobiDB-lite"/>
    </source>
</evidence>
<accession>A0A2P5I8T7</accession>
<protein>
    <recommendedName>
        <fullName evidence="3">DUF7703 domain-containing protein</fullName>
    </recommendedName>
</protein>
<evidence type="ECO:0000313" key="5">
    <source>
        <dbReference type="Proteomes" id="UP000094444"/>
    </source>
</evidence>
<evidence type="ECO:0000313" key="4">
    <source>
        <dbReference type="EMBL" id="POS78924.1"/>
    </source>
</evidence>
<gene>
    <name evidence="4" type="ORF">DHEL01_v202666</name>
</gene>
<feature type="region of interest" description="Disordered" evidence="1">
    <location>
        <begin position="321"/>
        <end position="398"/>
    </location>
</feature>
<sequence>MLLHDFLPRAASEMEINSGDHDLGVGTTIDTSDYAAAKRYAAAALLAVAIYNAIEMMPIIYFTFSKFSGLYFWSMVTAVTGVMIHAIGFVLNNFQLTGNQTLPTILTTSFWIPMVSGQSMVLYSRLYLINVDKRVRRYALIMIIVNGIILHTATVVTTAGSNSEASHIFIKPYAIMERIQITVFSVQESILSGLYVWKAWKFLVVYRSDGSRTQDKLRGMMLHLILSNIIVVLLDITVIVLEFLGLYYLQVSNPGISSDVAYKAFVYSVKLKCEVGILNKLVDFVKHTTAKRQQKADNSFCLTSQIEREWEKTLRTTFGVAADGDDEDDEASQHKQRDPHQKQQQAHQKVLEPIDEGRSSGSGSTRVYGASTDSGSGLMVPASGAVGLRERRGSLEGS</sequence>
<reference evidence="4" key="1">
    <citation type="submission" date="2017-09" db="EMBL/GenBank/DDBJ databases">
        <title>Polyketide synthases of a Diaporthe helianthi virulent isolate.</title>
        <authorList>
            <person name="Baroncelli R."/>
        </authorList>
    </citation>
    <scope>NUCLEOTIDE SEQUENCE [LARGE SCALE GENOMIC DNA]</scope>
    <source>
        <strain evidence="4">7/96</strain>
    </source>
</reference>
<dbReference type="PANTHER" id="PTHR37013">
    <property type="entry name" value="INTEGRAL MEMBRANE PROTEIN (AFU_ORTHOLOGUE AFUA_1G05950)-RELATED"/>
    <property type="match status" value="1"/>
</dbReference>
<dbReference type="EMBL" id="MAVT02000149">
    <property type="protein sequence ID" value="POS78924.1"/>
    <property type="molecule type" value="Genomic_DNA"/>
</dbReference>
<feature type="transmembrane region" description="Helical" evidence="2">
    <location>
        <begin position="221"/>
        <end position="249"/>
    </location>
</feature>
<keyword evidence="2" id="KW-0812">Transmembrane</keyword>
<keyword evidence="2" id="KW-0472">Membrane</keyword>
<organism evidence="4 5">
    <name type="scientific">Diaporthe helianthi</name>
    <dbReference type="NCBI Taxonomy" id="158607"/>
    <lineage>
        <taxon>Eukaryota</taxon>
        <taxon>Fungi</taxon>
        <taxon>Dikarya</taxon>
        <taxon>Ascomycota</taxon>
        <taxon>Pezizomycotina</taxon>
        <taxon>Sordariomycetes</taxon>
        <taxon>Sordariomycetidae</taxon>
        <taxon>Diaporthales</taxon>
        <taxon>Diaporthaceae</taxon>
        <taxon>Diaporthe</taxon>
    </lineage>
</organism>
<dbReference type="PANTHER" id="PTHR37013:SF3">
    <property type="entry name" value="INTEGRAL MEMBRANE PROTEIN (AFU_ORTHOLOGUE AFUA_1G05950)"/>
    <property type="match status" value="1"/>
</dbReference>
<dbReference type="AlphaFoldDB" id="A0A2P5I8T7"/>
<dbReference type="InParanoid" id="A0A2P5I8T7"/>
<feature type="transmembrane region" description="Helical" evidence="2">
    <location>
        <begin position="140"/>
        <end position="159"/>
    </location>
</feature>
<feature type="transmembrane region" description="Helical" evidence="2">
    <location>
        <begin position="40"/>
        <end position="63"/>
    </location>
</feature>
<dbReference type="OrthoDB" id="405906at2759"/>
<feature type="compositionally biased region" description="Basic and acidic residues" evidence="1">
    <location>
        <begin position="388"/>
        <end position="398"/>
    </location>
</feature>
<proteinExistence type="predicted"/>
<keyword evidence="2" id="KW-1133">Transmembrane helix</keyword>
<feature type="transmembrane region" description="Helical" evidence="2">
    <location>
        <begin position="70"/>
        <end position="90"/>
    </location>
</feature>
<evidence type="ECO:0000259" key="3">
    <source>
        <dbReference type="Pfam" id="PF24802"/>
    </source>
</evidence>
<dbReference type="Pfam" id="PF24802">
    <property type="entry name" value="DUF7703"/>
    <property type="match status" value="1"/>
</dbReference>
<dbReference type="InterPro" id="IPR056120">
    <property type="entry name" value="DUF7703"/>
</dbReference>
<keyword evidence="5" id="KW-1185">Reference proteome</keyword>
<dbReference type="Proteomes" id="UP000094444">
    <property type="component" value="Unassembled WGS sequence"/>
</dbReference>
<feature type="compositionally biased region" description="Basic and acidic residues" evidence="1">
    <location>
        <begin position="331"/>
        <end position="341"/>
    </location>
</feature>
<feature type="transmembrane region" description="Helical" evidence="2">
    <location>
        <begin position="179"/>
        <end position="200"/>
    </location>
</feature>
<name>A0A2P5I8T7_DIAHE</name>